<gene>
    <name evidence="3" type="ORF">PBRA_007307</name>
    <name evidence="4" type="ORF">PLBR_LOCUS3142</name>
</gene>
<feature type="transmembrane region" description="Helical" evidence="1">
    <location>
        <begin position="12"/>
        <end position="32"/>
    </location>
</feature>
<dbReference type="Proteomes" id="UP000290189">
    <property type="component" value="Unassembled WGS sequence"/>
</dbReference>
<dbReference type="AlphaFoldDB" id="A0A0G4IWP7"/>
<name>A0A0G4IWP7_PLABS</name>
<feature type="domain" description="Glycosyltransferase 61 catalytic" evidence="2">
    <location>
        <begin position="215"/>
        <end position="413"/>
    </location>
</feature>
<dbReference type="EMBL" id="CDSF01000091">
    <property type="protein sequence ID" value="CEO99574.1"/>
    <property type="molecule type" value="Genomic_DNA"/>
</dbReference>
<keyword evidence="5" id="KW-1185">Reference proteome</keyword>
<evidence type="ECO:0000259" key="2">
    <source>
        <dbReference type="Pfam" id="PF04577"/>
    </source>
</evidence>
<proteinExistence type="predicted"/>
<sequence>MTGRGAIVQTRRSLRVFVLVIALAGIVCVQLVNHLHVAIPVPYRGQRQARPDPPATTRPARLHSSHICKGDQGQRRGTRHCLLSNVCYDLDVDRLLYFWDGESIPLPVWDRSADLRSGNVSRLGVSHPSDDRLYDAFGAIAPERPRPAGYRTPTGSSCAVLTPHDDDARRYPLIATQWWEEDMHDVGVVEGAVPDWASFHPRHVVLQQFTHANNFGHRIGDVYMTAFMMQMAVGRDPSADIQLLSAFGDHRTNKPLSERDAEFARLVTNHAPSSLQALAGAADRNVICFSELITGKVGFHILHSPMLSMVIADWVEFSLRNVGLWPYPPLRTHLIIVNHKVGGQARAFLNAQDAFDAIRSRYLGKGGVDVRIVDFSTMTMREQISLVMQCTLFVTPPGGASYIGMYMPPGAALLMFDVLDANLSPPRSHRHAQDGNMWSQHPWIHDFYYTVTRDEVVEAPGVHCLNALDGGSRSDYKIDTTRLVQAVDKALRATRVQIQSS</sequence>
<evidence type="ECO:0000313" key="4">
    <source>
        <dbReference type="EMBL" id="SPQ95927.1"/>
    </source>
</evidence>
<accession>A0A0G4IWP7</accession>
<dbReference type="EMBL" id="OVEO01000005">
    <property type="protein sequence ID" value="SPQ95927.1"/>
    <property type="molecule type" value="Genomic_DNA"/>
</dbReference>
<dbReference type="Proteomes" id="UP000039324">
    <property type="component" value="Unassembled WGS sequence"/>
</dbReference>
<evidence type="ECO:0000313" key="3">
    <source>
        <dbReference type="EMBL" id="CEO99574.1"/>
    </source>
</evidence>
<protein>
    <recommendedName>
        <fullName evidence="2">Glycosyltransferase 61 catalytic domain-containing protein</fullName>
    </recommendedName>
</protein>
<dbReference type="InterPro" id="IPR049625">
    <property type="entry name" value="Glyco_transf_61_cat"/>
</dbReference>
<reference evidence="3 5" key="1">
    <citation type="submission" date="2015-02" db="EMBL/GenBank/DDBJ databases">
        <authorList>
            <person name="Chooi Y.-H."/>
        </authorList>
    </citation>
    <scope>NUCLEOTIDE SEQUENCE [LARGE SCALE GENOMIC DNA]</scope>
    <source>
        <strain evidence="3">E3</strain>
    </source>
</reference>
<geneLocation type="mitochondrion" evidence="4"/>
<keyword evidence="4" id="KW-0496">Mitochondrion</keyword>
<evidence type="ECO:0000313" key="6">
    <source>
        <dbReference type="Proteomes" id="UP000290189"/>
    </source>
</evidence>
<keyword evidence="1" id="KW-1133">Transmembrane helix</keyword>
<evidence type="ECO:0000313" key="5">
    <source>
        <dbReference type="Proteomes" id="UP000039324"/>
    </source>
</evidence>
<keyword evidence="1" id="KW-0472">Membrane</keyword>
<evidence type="ECO:0000256" key="1">
    <source>
        <dbReference type="SAM" id="Phobius"/>
    </source>
</evidence>
<dbReference type="OrthoDB" id="529273at2759"/>
<organism evidence="3 5">
    <name type="scientific">Plasmodiophora brassicae</name>
    <name type="common">Clubroot disease agent</name>
    <dbReference type="NCBI Taxonomy" id="37360"/>
    <lineage>
        <taxon>Eukaryota</taxon>
        <taxon>Sar</taxon>
        <taxon>Rhizaria</taxon>
        <taxon>Endomyxa</taxon>
        <taxon>Phytomyxea</taxon>
        <taxon>Plasmodiophorida</taxon>
        <taxon>Plasmodiophoridae</taxon>
        <taxon>Plasmodiophora</taxon>
    </lineage>
</organism>
<dbReference type="GO" id="GO:0016757">
    <property type="term" value="F:glycosyltransferase activity"/>
    <property type="evidence" value="ECO:0007669"/>
    <property type="project" value="InterPro"/>
</dbReference>
<reference evidence="4 6" key="2">
    <citation type="submission" date="2018-03" db="EMBL/GenBank/DDBJ databases">
        <authorList>
            <person name="Fogelqvist J."/>
        </authorList>
    </citation>
    <scope>NUCLEOTIDE SEQUENCE [LARGE SCALE GENOMIC DNA]</scope>
</reference>
<dbReference type="Pfam" id="PF04577">
    <property type="entry name" value="Glyco_transf_61"/>
    <property type="match status" value="1"/>
</dbReference>
<keyword evidence="1" id="KW-0812">Transmembrane</keyword>